<evidence type="ECO:0000256" key="4">
    <source>
        <dbReference type="ARBA" id="ARBA00022857"/>
    </source>
</evidence>
<proteinExistence type="inferred from homology"/>
<dbReference type="EMBL" id="REGN01000792">
    <property type="protein sequence ID" value="RNA39051.1"/>
    <property type="molecule type" value="Genomic_DNA"/>
</dbReference>
<keyword evidence="7" id="KW-0472">Membrane</keyword>
<evidence type="ECO:0000256" key="2">
    <source>
        <dbReference type="ARBA" id="ARBA00022630"/>
    </source>
</evidence>
<feature type="transmembrane region" description="Helical" evidence="7">
    <location>
        <begin position="509"/>
        <end position="526"/>
    </location>
</feature>
<dbReference type="EC" id="1.-.-.-" evidence="6"/>
<evidence type="ECO:0000256" key="1">
    <source>
        <dbReference type="ARBA" id="ARBA00009183"/>
    </source>
</evidence>
<keyword evidence="9" id="KW-1185">Reference proteome</keyword>
<dbReference type="GO" id="GO:0004499">
    <property type="term" value="F:N,N-dimethylaniline monooxygenase activity"/>
    <property type="evidence" value="ECO:0007669"/>
    <property type="project" value="InterPro"/>
</dbReference>
<dbReference type="InterPro" id="IPR000960">
    <property type="entry name" value="Flavin_mOase"/>
</dbReference>
<keyword evidence="6 8" id="KW-0503">Monooxygenase</keyword>
<keyword evidence="7" id="KW-1133">Transmembrane helix</keyword>
<evidence type="ECO:0000256" key="3">
    <source>
        <dbReference type="ARBA" id="ARBA00022827"/>
    </source>
</evidence>
<protein>
    <recommendedName>
        <fullName evidence="6">Flavin-containing monooxygenase</fullName>
        <ecNumber evidence="6">1.-.-.-</ecNumber>
    </recommendedName>
</protein>
<keyword evidence="4" id="KW-0521">NADP</keyword>
<keyword evidence="2 6" id="KW-0285">Flavoprotein</keyword>
<dbReference type="PANTHER" id="PTHR23023">
    <property type="entry name" value="DIMETHYLANILINE MONOOXYGENASE"/>
    <property type="match status" value="1"/>
</dbReference>
<comment type="similarity">
    <text evidence="1 6">Belongs to the FMO family.</text>
</comment>
<dbReference type="AlphaFoldDB" id="A0A3M7ST64"/>
<dbReference type="GO" id="GO:0050661">
    <property type="term" value="F:NADP binding"/>
    <property type="evidence" value="ECO:0007669"/>
    <property type="project" value="InterPro"/>
</dbReference>
<keyword evidence="3 6" id="KW-0274">FAD</keyword>
<feature type="transmembrane region" description="Helical" evidence="7">
    <location>
        <begin position="1043"/>
        <end position="1076"/>
    </location>
</feature>
<dbReference type="InterPro" id="IPR050346">
    <property type="entry name" value="FMO-like"/>
</dbReference>
<dbReference type="InterPro" id="IPR036188">
    <property type="entry name" value="FAD/NAD-bd_sf"/>
</dbReference>
<gene>
    <name evidence="8" type="ORF">BpHYR1_012747</name>
</gene>
<name>A0A3M7ST64_BRAPC</name>
<feature type="transmembrane region" description="Helical" evidence="7">
    <location>
        <begin position="533"/>
        <end position="554"/>
    </location>
</feature>
<evidence type="ECO:0000313" key="9">
    <source>
        <dbReference type="Proteomes" id="UP000276133"/>
    </source>
</evidence>
<evidence type="ECO:0000256" key="7">
    <source>
        <dbReference type="SAM" id="Phobius"/>
    </source>
</evidence>
<dbReference type="InterPro" id="IPR020946">
    <property type="entry name" value="Flavin_mOase-like"/>
</dbReference>
<evidence type="ECO:0000313" key="8">
    <source>
        <dbReference type="EMBL" id="RNA39051.1"/>
    </source>
</evidence>
<dbReference type="GO" id="GO:0050660">
    <property type="term" value="F:flavin adenine dinucleotide binding"/>
    <property type="evidence" value="ECO:0007669"/>
    <property type="project" value="InterPro"/>
</dbReference>
<organism evidence="8 9">
    <name type="scientific">Brachionus plicatilis</name>
    <name type="common">Marine rotifer</name>
    <name type="synonym">Brachionus muelleri</name>
    <dbReference type="NCBI Taxonomy" id="10195"/>
    <lineage>
        <taxon>Eukaryota</taxon>
        <taxon>Metazoa</taxon>
        <taxon>Spiralia</taxon>
        <taxon>Gnathifera</taxon>
        <taxon>Rotifera</taxon>
        <taxon>Eurotatoria</taxon>
        <taxon>Monogononta</taxon>
        <taxon>Pseudotrocha</taxon>
        <taxon>Ploima</taxon>
        <taxon>Brachionidae</taxon>
        <taxon>Brachionus</taxon>
    </lineage>
</organism>
<accession>A0A3M7ST64</accession>
<reference evidence="8 9" key="1">
    <citation type="journal article" date="2018" name="Sci. Rep.">
        <title>Genomic signatures of local adaptation to the degree of environmental predictability in rotifers.</title>
        <authorList>
            <person name="Franch-Gras L."/>
            <person name="Hahn C."/>
            <person name="Garcia-Roger E.M."/>
            <person name="Carmona M.J."/>
            <person name="Serra M."/>
            <person name="Gomez A."/>
        </authorList>
    </citation>
    <scope>NUCLEOTIDE SEQUENCE [LARGE SCALE GENOMIC DNA]</scope>
    <source>
        <strain evidence="8">HYR1</strain>
    </source>
</reference>
<dbReference type="SUPFAM" id="SSF51905">
    <property type="entry name" value="FAD/NAD(P)-binding domain"/>
    <property type="match status" value="5"/>
</dbReference>
<evidence type="ECO:0000256" key="6">
    <source>
        <dbReference type="RuleBase" id="RU361177"/>
    </source>
</evidence>
<dbReference type="PRINTS" id="PR00370">
    <property type="entry name" value="FMOXYGENASE"/>
</dbReference>
<keyword evidence="5 6" id="KW-0560">Oxidoreductase</keyword>
<evidence type="ECO:0000256" key="5">
    <source>
        <dbReference type="ARBA" id="ARBA00023002"/>
    </source>
</evidence>
<keyword evidence="7" id="KW-0812">Transmembrane</keyword>
<comment type="cofactor">
    <cofactor evidence="6">
        <name>FAD</name>
        <dbReference type="ChEBI" id="CHEBI:57692"/>
    </cofactor>
</comment>
<dbReference type="Proteomes" id="UP000276133">
    <property type="component" value="Unassembled WGS sequence"/>
</dbReference>
<comment type="caution">
    <text evidence="8">The sequence shown here is derived from an EMBL/GenBank/DDBJ whole genome shotgun (WGS) entry which is preliminary data.</text>
</comment>
<dbReference type="Pfam" id="PF00743">
    <property type="entry name" value="FMO-like"/>
    <property type="match status" value="2"/>
</dbReference>
<dbReference type="STRING" id="10195.A0A3M7ST64"/>
<sequence length="1081" mass="124770">MENKIYKECVVIGAGITGLTAARWLKKYKIDFVVLEKSSDIGGLWRYTDDEYGVMEFTHINVSKHNYCFSDHPFPENTTDYPHHSEMFNYIKSYSNKYQLDENIKFTSLVKKIEEIIELSEKPSFENIKNYEKLWKITVVDLKNKDETIYITPYVSIASGHHSTPVEASFKGQESFTGQIIHSVKFKSAYKNNMVDKRVLIVGIGNSAVDAAVNLVNEGKCPKVVVSSRSGAWIIPNYISGYATDLYACRSFLSIPWKIATNVMEIAIKFFYGSPKKYNLNPKMRALQTQPTVSPTLIHHIQRKHITIKPNIKSIDKNTVLFENDDKEDFDAIILCTGYKIDLNYLSDDIQNKIFQDEIKTSLNLFKQVFHPEIGKSMAFLGFIQPSSGGLITVSEMQARWHTSLMLNQSRLPSENLMNEIIVMDTKIFKKKSQKRFYKSNRHTIQQDPILYNDDIGQYFGARPNRFQNLSLLWYLLFSSCGPAQWRLNGPDSDDQASMRVMKVPVTDMMKIFSFVLFLIMFFFILQMIDNKILFTECCVIGCGISGIAVARWLKKYNFDFVVFEKSEDIAGLWRYRENDYGVMSFTHINVSKYNYSFSDHPFPKDSVEFMHHKHIYDYAKSYMKIHHLNEYTKFNHEVTLVEEILNKEELGLEDLKFPSLEKFDKLWKVKVKDNTTGLELIYVTPYVAVATGHHSKPKHVEFPGQDSFKGEIIHSVKFKNAKLNKMENKNVLLVGIGNSSVDAADNLVSQGDCPNVTISSRSGAWILPNYINGYPTDLYPNRFFLKLPWRTSSAIFESIIKLMHGDPERYELNPKSRAFQYHPTVSPVLFHHIQRKRVKIQPDIKEIRDKEVIFTNGQKSEFDSIILCTGYKIAIDFLSDDLKKLIFDPDDDSFLDLYKMVFCPKIGSSLAFIGYVQPHTGGILPISEIQARWFVYLMAKKIKLPSENEMSRDVTDFKKKIQERFYKSSRHTLQQDPLLYIDEVAGFFGAKPSLVKNFNIAWRILFSSCGTAQWRINGPDRMSNAVEIVKSVPVPSLNKLMLLTVLIFFFLLISLFALHPLLFLFSILSLSYFFILNQKY</sequence>
<dbReference type="OrthoDB" id="7777654at2759"/>
<dbReference type="Gene3D" id="3.50.50.60">
    <property type="entry name" value="FAD/NAD(P)-binding domain"/>
    <property type="match status" value="2"/>
</dbReference>